<feature type="compositionally biased region" description="Polar residues" evidence="1">
    <location>
        <begin position="81"/>
        <end position="97"/>
    </location>
</feature>
<accession>A0AAV3XUY2</accession>
<evidence type="ECO:0000256" key="1">
    <source>
        <dbReference type="SAM" id="MobiDB-lite"/>
    </source>
</evidence>
<feature type="region of interest" description="Disordered" evidence="1">
    <location>
        <begin position="81"/>
        <end position="109"/>
    </location>
</feature>
<dbReference type="Proteomes" id="UP000735302">
    <property type="component" value="Unassembled WGS sequence"/>
</dbReference>
<name>A0AAV3XUY2_9GAST</name>
<dbReference type="AlphaFoldDB" id="A0AAV3XUY2"/>
<keyword evidence="3" id="KW-1185">Reference proteome</keyword>
<dbReference type="EMBL" id="BLXT01000008">
    <property type="protein sequence ID" value="GFN73568.1"/>
    <property type="molecule type" value="Genomic_DNA"/>
</dbReference>
<gene>
    <name evidence="2" type="ORF">PoB_000007400</name>
</gene>
<evidence type="ECO:0000313" key="3">
    <source>
        <dbReference type="Proteomes" id="UP000735302"/>
    </source>
</evidence>
<organism evidence="2 3">
    <name type="scientific">Plakobranchus ocellatus</name>
    <dbReference type="NCBI Taxonomy" id="259542"/>
    <lineage>
        <taxon>Eukaryota</taxon>
        <taxon>Metazoa</taxon>
        <taxon>Spiralia</taxon>
        <taxon>Lophotrochozoa</taxon>
        <taxon>Mollusca</taxon>
        <taxon>Gastropoda</taxon>
        <taxon>Heterobranchia</taxon>
        <taxon>Euthyneura</taxon>
        <taxon>Panpulmonata</taxon>
        <taxon>Sacoglossa</taxon>
        <taxon>Placobranchoidea</taxon>
        <taxon>Plakobranchidae</taxon>
        <taxon>Plakobranchus</taxon>
    </lineage>
</organism>
<proteinExistence type="predicted"/>
<reference evidence="2 3" key="1">
    <citation type="journal article" date="2021" name="Elife">
        <title>Chloroplast acquisition without the gene transfer in kleptoplastic sea slugs, Plakobranchus ocellatus.</title>
        <authorList>
            <person name="Maeda T."/>
            <person name="Takahashi S."/>
            <person name="Yoshida T."/>
            <person name="Shimamura S."/>
            <person name="Takaki Y."/>
            <person name="Nagai Y."/>
            <person name="Toyoda A."/>
            <person name="Suzuki Y."/>
            <person name="Arimoto A."/>
            <person name="Ishii H."/>
            <person name="Satoh N."/>
            <person name="Nishiyama T."/>
            <person name="Hasebe M."/>
            <person name="Maruyama T."/>
            <person name="Minagawa J."/>
            <person name="Obokata J."/>
            <person name="Shigenobu S."/>
        </authorList>
    </citation>
    <scope>NUCLEOTIDE SEQUENCE [LARGE SCALE GENOMIC DNA]</scope>
</reference>
<sequence length="109" mass="12152">MSAMLTQHAVTRDGRYALQITIFYKTTATTKNGGNCYSPEDLHEILASEKTKAFCSLWINIAIWRACPELWAEAALNDSVGQTHRQTDTHSGGTNTGHWEADLQLKQGR</sequence>
<protein>
    <submittedName>
        <fullName evidence="2">Uncharacterized protein</fullName>
    </submittedName>
</protein>
<comment type="caution">
    <text evidence="2">The sequence shown here is derived from an EMBL/GenBank/DDBJ whole genome shotgun (WGS) entry which is preliminary data.</text>
</comment>
<evidence type="ECO:0000313" key="2">
    <source>
        <dbReference type="EMBL" id="GFN73568.1"/>
    </source>
</evidence>